<organism evidence="1">
    <name type="scientific">marine sediment metagenome</name>
    <dbReference type="NCBI Taxonomy" id="412755"/>
    <lineage>
        <taxon>unclassified sequences</taxon>
        <taxon>metagenomes</taxon>
        <taxon>ecological metagenomes</taxon>
    </lineage>
</organism>
<sequence length="26" mass="2933">NMGFYLTNMDSLPVFYGRGEMACKGM</sequence>
<dbReference type="AlphaFoldDB" id="A0A0F9E5X8"/>
<feature type="non-terminal residue" evidence="1">
    <location>
        <position position="1"/>
    </location>
</feature>
<gene>
    <name evidence="1" type="ORF">LCGC14_2407100</name>
</gene>
<proteinExistence type="predicted"/>
<name>A0A0F9E5X8_9ZZZZ</name>
<protein>
    <submittedName>
        <fullName evidence="1">Uncharacterized protein</fullName>
    </submittedName>
</protein>
<accession>A0A0F9E5X8</accession>
<evidence type="ECO:0000313" key="1">
    <source>
        <dbReference type="EMBL" id="KKL25261.1"/>
    </source>
</evidence>
<reference evidence="1" key="1">
    <citation type="journal article" date="2015" name="Nature">
        <title>Complex archaea that bridge the gap between prokaryotes and eukaryotes.</title>
        <authorList>
            <person name="Spang A."/>
            <person name="Saw J.H."/>
            <person name="Jorgensen S.L."/>
            <person name="Zaremba-Niedzwiedzka K."/>
            <person name="Martijn J."/>
            <person name="Lind A.E."/>
            <person name="van Eijk R."/>
            <person name="Schleper C."/>
            <person name="Guy L."/>
            <person name="Ettema T.J."/>
        </authorList>
    </citation>
    <scope>NUCLEOTIDE SEQUENCE</scope>
</reference>
<comment type="caution">
    <text evidence="1">The sequence shown here is derived from an EMBL/GenBank/DDBJ whole genome shotgun (WGS) entry which is preliminary data.</text>
</comment>
<dbReference type="EMBL" id="LAZR01036283">
    <property type="protein sequence ID" value="KKL25261.1"/>
    <property type="molecule type" value="Genomic_DNA"/>
</dbReference>